<evidence type="ECO:0000256" key="1">
    <source>
        <dbReference type="ARBA" id="ARBA00022448"/>
    </source>
</evidence>
<dbReference type="PANTHER" id="PTHR42794:SF1">
    <property type="entry name" value="HEMIN IMPORT ATP-BINDING PROTEIN HMUV"/>
    <property type="match status" value="1"/>
</dbReference>
<dbReference type="SMART" id="SM00382">
    <property type="entry name" value="AAA"/>
    <property type="match status" value="1"/>
</dbReference>
<dbReference type="GO" id="GO:0005524">
    <property type="term" value="F:ATP binding"/>
    <property type="evidence" value="ECO:0007669"/>
    <property type="project" value="UniProtKB-KW"/>
</dbReference>
<comment type="function">
    <text evidence="5">Part of the ABC transporter complex HmuTUV involved in hemin import. Responsible for energy coupling to the transport system.</text>
</comment>
<accession>A0ABV7HLC4</accession>
<keyword evidence="1" id="KW-0813">Transport</keyword>
<dbReference type="Proteomes" id="UP001595548">
    <property type="component" value="Unassembled WGS sequence"/>
</dbReference>
<evidence type="ECO:0000256" key="4">
    <source>
        <dbReference type="ARBA" id="ARBA00022967"/>
    </source>
</evidence>
<dbReference type="Gene3D" id="3.40.50.300">
    <property type="entry name" value="P-loop containing nucleotide triphosphate hydrolases"/>
    <property type="match status" value="1"/>
</dbReference>
<comment type="caution">
    <text evidence="7">The sequence shown here is derived from an EMBL/GenBank/DDBJ whole genome shotgun (WGS) entry which is preliminary data.</text>
</comment>
<evidence type="ECO:0000256" key="3">
    <source>
        <dbReference type="ARBA" id="ARBA00022840"/>
    </source>
</evidence>
<keyword evidence="8" id="KW-1185">Reference proteome</keyword>
<dbReference type="PANTHER" id="PTHR42794">
    <property type="entry name" value="HEMIN IMPORT ATP-BINDING PROTEIN HMUV"/>
    <property type="match status" value="1"/>
</dbReference>
<dbReference type="InterPro" id="IPR003439">
    <property type="entry name" value="ABC_transporter-like_ATP-bd"/>
</dbReference>
<dbReference type="EMBL" id="JBHRTL010000006">
    <property type="protein sequence ID" value="MFC3154668.1"/>
    <property type="molecule type" value="Genomic_DNA"/>
</dbReference>
<dbReference type="RefSeq" id="WP_382415055.1">
    <property type="nucleotide sequence ID" value="NZ_AP031500.1"/>
</dbReference>
<name>A0ABV7HLC4_9GAMM</name>
<keyword evidence="3 7" id="KW-0067">ATP-binding</keyword>
<dbReference type="SUPFAM" id="SSF52540">
    <property type="entry name" value="P-loop containing nucleoside triphosphate hydrolases"/>
    <property type="match status" value="1"/>
</dbReference>
<evidence type="ECO:0000313" key="8">
    <source>
        <dbReference type="Proteomes" id="UP001595548"/>
    </source>
</evidence>
<dbReference type="Pfam" id="PF00005">
    <property type="entry name" value="ABC_tran"/>
    <property type="match status" value="1"/>
</dbReference>
<dbReference type="PROSITE" id="PS50893">
    <property type="entry name" value="ABC_TRANSPORTER_2"/>
    <property type="match status" value="1"/>
</dbReference>
<dbReference type="PROSITE" id="PS00211">
    <property type="entry name" value="ABC_TRANSPORTER_1"/>
    <property type="match status" value="1"/>
</dbReference>
<feature type="domain" description="ABC transporter" evidence="6">
    <location>
        <begin position="14"/>
        <end position="254"/>
    </location>
</feature>
<evidence type="ECO:0000259" key="6">
    <source>
        <dbReference type="PROSITE" id="PS50893"/>
    </source>
</evidence>
<keyword evidence="4" id="KW-1278">Translocase</keyword>
<dbReference type="InterPro" id="IPR027417">
    <property type="entry name" value="P-loop_NTPase"/>
</dbReference>
<evidence type="ECO:0000256" key="5">
    <source>
        <dbReference type="ARBA" id="ARBA00037066"/>
    </source>
</evidence>
<dbReference type="CDD" id="cd03214">
    <property type="entry name" value="ABC_Iron-Siderophores_B12_Hemin"/>
    <property type="match status" value="1"/>
</dbReference>
<organism evidence="7 8">
    <name type="scientific">Gilvimarinus japonicus</name>
    <dbReference type="NCBI Taxonomy" id="1796469"/>
    <lineage>
        <taxon>Bacteria</taxon>
        <taxon>Pseudomonadati</taxon>
        <taxon>Pseudomonadota</taxon>
        <taxon>Gammaproteobacteria</taxon>
        <taxon>Cellvibrionales</taxon>
        <taxon>Cellvibrionaceae</taxon>
        <taxon>Gilvimarinus</taxon>
    </lineage>
</organism>
<proteinExistence type="predicted"/>
<gene>
    <name evidence="7" type="ORF">ACFOEB_05580</name>
</gene>
<protein>
    <submittedName>
        <fullName evidence="7">Heme ABC transporter ATP-binding protein</fullName>
    </submittedName>
</protein>
<dbReference type="InterPro" id="IPR003593">
    <property type="entry name" value="AAA+_ATPase"/>
</dbReference>
<dbReference type="InterPro" id="IPR017871">
    <property type="entry name" value="ABC_transporter-like_CS"/>
</dbReference>
<keyword evidence="2" id="KW-0547">Nucleotide-binding</keyword>
<dbReference type="NCBIfam" id="NF010068">
    <property type="entry name" value="PRK13548.1"/>
    <property type="match status" value="1"/>
</dbReference>
<evidence type="ECO:0000313" key="7">
    <source>
        <dbReference type="EMBL" id="MFC3154668.1"/>
    </source>
</evidence>
<reference evidence="8" key="1">
    <citation type="journal article" date="2019" name="Int. J. Syst. Evol. Microbiol.">
        <title>The Global Catalogue of Microorganisms (GCM) 10K type strain sequencing project: providing services to taxonomists for standard genome sequencing and annotation.</title>
        <authorList>
            <consortium name="The Broad Institute Genomics Platform"/>
            <consortium name="The Broad Institute Genome Sequencing Center for Infectious Disease"/>
            <person name="Wu L."/>
            <person name="Ma J."/>
        </authorList>
    </citation>
    <scope>NUCLEOTIDE SEQUENCE [LARGE SCALE GENOMIC DNA]</scope>
    <source>
        <strain evidence="8">KCTC 52141</strain>
    </source>
</reference>
<evidence type="ECO:0000256" key="2">
    <source>
        <dbReference type="ARBA" id="ARBA00022741"/>
    </source>
</evidence>
<sequence length="278" mass="29682">MNKTSQNTPAKGVLTIENLSVSIASRTLINNINLAVDAGEVLCVIGPNGAGKTTLLRTIGQDLTPDSGHISFYQQPLTRMAPRARARQLAVLTQHNPLTFAFTGREVVALGRSPHSTGVVIDDDICQAAMAALDVSHLAQRLYPSLSGGEQQRIQLARVLAQIWRAEDASTSARLLLLDEPVTSLDIGHQHQLMQAVRAFARTDVAVVMTVHDITLAGAFADRIIALKNGECIAEGSPHEVLTESLISHVFDTPVSIINHPQTGKPVVLGATETGTTV</sequence>